<evidence type="ECO:0000313" key="3">
    <source>
        <dbReference type="Proteomes" id="UP000198611"/>
    </source>
</evidence>
<evidence type="ECO:0008006" key="4">
    <source>
        <dbReference type="Google" id="ProtNLM"/>
    </source>
</evidence>
<dbReference type="STRING" id="1123397.SAMN05660831_01365"/>
<protein>
    <recommendedName>
        <fullName evidence="4">GAF domain-containing protein</fullName>
    </recommendedName>
</protein>
<keyword evidence="1" id="KW-0472">Membrane</keyword>
<keyword evidence="1" id="KW-0812">Transmembrane</keyword>
<dbReference type="EMBL" id="FOMJ01000004">
    <property type="protein sequence ID" value="SFD30549.1"/>
    <property type="molecule type" value="Genomic_DNA"/>
</dbReference>
<accession>A0A1I1R8A4</accession>
<reference evidence="2 3" key="1">
    <citation type="submission" date="2016-10" db="EMBL/GenBank/DDBJ databases">
        <authorList>
            <person name="de Groot N.N."/>
        </authorList>
    </citation>
    <scope>NUCLEOTIDE SEQUENCE [LARGE SCALE GENOMIC DNA]</scope>
    <source>
        <strain evidence="2 3">HL3</strain>
    </source>
</reference>
<keyword evidence="3" id="KW-1185">Reference proteome</keyword>
<sequence>MRNPVAGDNRLRQICRAFVRFAEHWFVKNFLRPVFFLMPPSLVTWATMREGVQSEITRLFGSEVAGFLDDSALLVLIGAYLYIVILKSIYGAIENYSKPGRELGRDDVLAILHSVNVVVGDKMKRFCRTLDSIGRREEVSAQDVFQSITQPDQQIGLLVSAVHGAFDFIDNTGAYFRVGLLTVEEGKPIEWAQFYPPERPPRASESDLAHPGSTVMNSIRSKRTVIVEDINKEVKKRKKQDRRYLKLHNRDDEQGSQLCYPVVDPSTREVVLVLTIAGDKQCCLREKHLELYEWIIDHYSVRLTLEHRLYLLREKTL</sequence>
<evidence type="ECO:0000256" key="1">
    <source>
        <dbReference type="SAM" id="Phobius"/>
    </source>
</evidence>
<evidence type="ECO:0000313" key="2">
    <source>
        <dbReference type="EMBL" id="SFD30549.1"/>
    </source>
</evidence>
<name>A0A1I1R8A4_9GAMM</name>
<dbReference type="Proteomes" id="UP000198611">
    <property type="component" value="Unassembled WGS sequence"/>
</dbReference>
<dbReference type="AlphaFoldDB" id="A0A1I1R8A4"/>
<organism evidence="2 3">
    <name type="scientific">Thiohalospira halophila DSM 15071</name>
    <dbReference type="NCBI Taxonomy" id="1123397"/>
    <lineage>
        <taxon>Bacteria</taxon>
        <taxon>Pseudomonadati</taxon>
        <taxon>Pseudomonadota</taxon>
        <taxon>Gammaproteobacteria</taxon>
        <taxon>Thiohalospirales</taxon>
        <taxon>Thiohalospiraceae</taxon>
        <taxon>Thiohalospira</taxon>
    </lineage>
</organism>
<proteinExistence type="predicted"/>
<keyword evidence="1" id="KW-1133">Transmembrane helix</keyword>
<feature type="transmembrane region" description="Helical" evidence="1">
    <location>
        <begin position="72"/>
        <end position="93"/>
    </location>
</feature>
<gene>
    <name evidence="2" type="ORF">SAMN05660831_01365</name>
</gene>